<dbReference type="Gene3D" id="2.40.70.10">
    <property type="entry name" value="Acid Proteases"/>
    <property type="match status" value="1"/>
</dbReference>
<feature type="region of interest" description="Disordered" evidence="1">
    <location>
        <begin position="1"/>
        <end position="86"/>
    </location>
</feature>
<sequence>MPGPSQANYEPQGPRYQSCNEGLDSTIPTKHNRDYTRLKNTDGITGRHGEPDAVARFRNNPFLDESESDRRRSWHDAKPGAKNVPLPFPNRATIAKRSEMDEDLLNLFRKIPKYAKFLKELCVHKRRRIKGDVETGGVVSSLVLHEDTRVWIQRILPKKCPDPGIFVVPCIIGKKTFTNAMLDLGALINVMPASIYKSLNLGDLEPTGMEVQLANRSVVQPLGVLEDVKELIFPANFYVLDVEDDVFEGGSALILGRPFFMTAKTKIDVHVGTFSMEFEDIYIEFNIFEALKHLAKDHSTFSLDAIDGLMEEYFRLGIGITSLVGFVDKIDSQPTDSTNPKYVSLQPQASNLKPLPKLLKYAYLRVNQQFLVIIVNNLHRDQEEKFLEVFKKHKKAIGWMLADLLEINPSIYKTTCSWDHLSHLG</sequence>
<dbReference type="InterPro" id="IPR021109">
    <property type="entry name" value="Peptidase_aspartic_dom_sf"/>
</dbReference>
<organism evidence="2 3">
    <name type="scientific">Mucuna pruriens</name>
    <name type="common">Velvet bean</name>
    <name type="synonym">Dolichos pruriens</name>
    <dbReference type="NCBI Taxonomy" id="157652"/>
    <lineage>
        <taxon>Eukaryota</taxon>
        <taxon>Viridiplantae</taxon>
        <taxon>Streptophyta</taxon>
        <taxon>Embryophyta</taxon>
        <taxon>Tracheophyta</taxon>
        <taxon>Spermatophyta</taxon>
        <taxon>Magnoliopsida</taxon>
        <taxon>eudicotyledons</taxon>
        <taxon>Gunneridae</taxon>
        <taxon>Pentapetalae</taxon>
        <taxon>rosids</taxon>
        <taxon>fabids</taxon>
        <taxon>Fabales</taxon>
        <taxon>Fabaceae</taxon>
        <taxon>Papilionoideae</taxon>
        <taxon>50 kb inversion clade</taxon>
        <taxon>NPAAA clade</taxon>
        <taxon>indigoferoid/millettioid clade</taxon>
        <taxon>Phaseoleae</taxon>
        <taxon>Mucuna</taxon>
    </lineage>
</organism>
<name>A0A371G0G1_MUCPR</name>
<comment type="caution">
    <text evidence="2">The sequence shown here is derived from an EMBL/GenBank/DDBJ whole genome shotgun (WGS) entry which is preliminary data.</text>
</comment>
<protein>
    <submittedName>
        <fullName evidence="2">Uncharacterized protein</fullName>
    </submittedName>
</protein>
<dbReference type="AlphaFoldDB" id="A0A371G0G1"/>
<evidence type="ECO:0000313" key="2">
    <source>
        <dbReference type="EMBL" id="RDX84059.1"/>
    </source>
</evidence>
<feature type="compositionally biased region" description="Basic and acidic residues" evidence="1">
    <location>
        <begin position="31"/>
        <end position="55"/>
    </location>
</feature>
<dbReference type="CDD" id="cd00303">
    <property type="entry name" value="retropepsin_like"/>
    <property type="match status" value="1"/>
</dbReference>
<dbReference type="OrthoDB" id="778454at2759"/>
<reference evidence="2" key="1">
    <citation type="submission" date="2018-05" db="EMBL/GenBank/DDBJ databases">
        <title>Draft genome of Mucuna pruriens seed.</title>
        <authorList>
            <person name="Nnadi N.E."/>
            <person name="Vos R."/>
            <person name="Hasami M.H."/>
            <person name="Devisetty U.K."/>
            <person name="Aguiy J.C."/>
        </authorList>
    </citation>
    <scope>NUCLEOTIDE SEQUENCE [LARGE SCALE GENOMIC DNA]</scope>
    <source>
        <strain evidence="2">JCA_2017</strain>
    </source>
</reference>
<gene>
    <name evidence="2" type="ORF">CR513_34942</name>
</gene>
<feature type="compositionally biased region" description="Polar residues" evidence="1">
    <location>
        <begin position="1"/>
        <end position="20"/>
    </location>
</feature>
<evidence type="ECO:0000313" key="3">
    <source>
        <dbReference type="Proteomes" id="UP000257109"/>
    </source>
</evidence>
<keyword evidence="3" id="KW-1185">Reference proteome</keyword>
<accession>A0A371G0G1</accession>
<dbReference type="Proteomes" id="UP000257109">
    <property type="component" value="Unassembled WGS sequence"/>
</dbReference>
<proteinExistence type="predicted"/>
<feature type="non-terminal residue" evidence="2">
    <location>
        <position position="1"/>
    </location>
</feature>
<feature type="compositionally biased region" description="Basic and acidic residues" evidence="1">
    <location>
        <begin position="68"/>
        <end position="79"/>
    </location>
</feature>
<dbReference type="PANTHER" id="PTHR33067:SF15">
    <property type="entry name" value="RNA-DIRECTED DNA POLYMERASE"/>
    <property type="match status" value="1"/>
</dbReference>
<dbReference type="EMBL" id="QJKJ01007163">
    <property type="protein sequence ID" value="RDX84059.1"/>
    <property type="molecule type" value="Genomic_DNA"/>
</dbReference>
<evidence type="ECO:0000256" key="1">
    <source>
        <dbReference type="SAM" id="MobiDB-lite"/>
    </source>
</evidence>
<dbReference type="PANTHER" id="PTHR33067">
    <property type="entry name" value="RNA-DIRECTED DNA POLYMERASE-RELATED"/>
    <property type="match status" value="1"/>
</dbReference>